<keyword evidence="3" id="KW-0269">Exonuclease</keyword>
<dbReference type="RefSeq" id="WP_144639224.1">
    <property type="nucleotide sequence ID" value="NZ_BNAX01000034.1"/>
</dbReference>
<name>A0A558AB95_9PSEU</name>
<feature type="transmembrane region" description="Helical" evidence="1">
    <location>
        <begin position="27"/>
        <end position="48"/>
    </location>
</feature>
<keyword evidence="1" id="KW-0812">Transmembrane</keyword>
<organism evidence="3 4">
    <name type="scientific">Amycolatopsis acidiphila</name>
    <dbReference type="NCBI Taxonomy" id="715473"/>
    <lineage>
        <taxon>Bacteria</taxon>
        <taxon>Bacillati</taxon>
        <taxon>Actinomycetota</taxon>
        <taxon>Actinomycetes</taxon>
        <taxon>Pseudonocardiales</taxon>
        <taxon>Pseudonocardiaceae</taxon>
        <taxon>Amycolatopsis</taxon>
    </lineage>
</organism>
<keyword evidence="3" id="KW-0255">Endonuclease</keyword>
<keyword evidence="1" id="KW-1133">Transmembrane helix</keyword>
<keyword evidence="1" id="KW-0472">Membrane</keyword>
<dbReference type="InterPro" id="IPR005135">
    <property type="entry name" value="Endo/exonuclease/phosphatase"/>
</dbReference>
<keyword evidence="3" id="KW-0378">Hydrolase</keyword>
<keyword evidence="3" id="KW-0540">Nuclease</keyword>
<evidence type="ECO:0000313" key="3">
    <source>
        <dbReference type="EMBL" id="TVT21541.1"/>
    </source>
</evidence>
<dbReference type="AlphaFoldDB" id="A0A558AB95"/>
<evidence type="ECO:0000313" key="4">
    <source>
        <dbReference type="Proteomes" id="UP000318578"/>
    </source>
</evidence>
<keyword evidence="4" id="KW-1185">Reference proteome</keyword>
<feature type="transmembrane region" description="Helical" evidence="1">
    <location>
        <begin position="55"/>
        <end position="73"/>
    </location>
</feature>
<dbReference type="EMBL" id="VJZA01000025">
    <property type="protein sequence ID" value="TVT21541.1"/>
    <property type="molecule type" value="Genomic_DNA"/>
</dbReference>
<accession>A0A558AB95</accession>
<proteinExistence type="predicted"/>
<comment type="caution">
    <text evidence="3">The sequence shown here is derived from an EMBL/GenBank/DDBJ whole genome shotgun (WGS) entry which is preliminary data.</text>
</comment>
<sequence>MIVLLVLAVAFLEVATLRLIGVDGNRLTAALLALTPYCAVGGLLLGGVSLALRHWWIGGVVLVVALALVGVLLPRAFAAAQPPAHGGKLRVMSSNQYLGRADVQSVVRLVRENQVDVLNLLELTPREVTELARAGLFEALPYRVFKPQYGGAGSGIASRYPLTELSLAGPSLMEQPSARVDVDGTSVEVVAVHPIPPTTDAGEWKKEMAGLPRPDSSGPVRILAGDFNSTVDHATFRDLLGGGYTDAALSRGEGFTPTWPSSFFPPPVTIDHVLVDPRVAVDSYRVLDVPDSDHHAVIAELTLP</sequence>
<dbReference type="Proteomes" id="UP000318578">
    <property type="component" value="Unassembled WGS sequence"/>
</dbReference>
<feature type="domain" description="Endonuclease/exonuclease/phosphatase" evidence="2">
    <location>
        <begin position="93"/>
        <end position="294"/>
    </location>
</feature>
<dbReference type="SUPFAM" id="SSF56219">
    <property type="entry name" value="DNase I-like"/>
    <property type="match status" value="1"/>
</dbReference>
<dbReference type="GO" id="GO:0004527">
    <property type="term" value="F:exonuclease activity"/>
    <property type="evidence" value="ECO:0007669"/>
    <property type="project" value="UniProtKB-KW"/>
</dbReference>
<reference evidence="3 4" key="1">
    <citation type="submission" date="2019-07" db="EMBL/GenBank/DDBJ databases">
        <title>New species of Amycolatopsis and Streptomyces.</title>
        <authorList>
            <person name="Duangmal K."/>
            <person name="Teo W.F.A."/>
            <person name="Lipun K."/>
        </authorList>
    </citation>
    <scope>NUCLEOTIDE SEQUENCE [LARGE SCALE GENOMIC DNA]</scope>
    <source>
        <strain evidence="3 4">JCM 30562</strain>
    </source>
</reference>
<protein>
    <submittedName>
        <fullName evidence="3">Endonuclease/exonuclease/phosphatase family protein</fullName>
    </submittedName>
</protein>
<dbReference type="Gene3D" id="3.60.10.10">
    <property type="entry name" value="Endonuclease/exonuclease/phosphatase"/>
    <property type="match status" value="1"/>
</dbReference>
<dbReference type="GO" id="GO:0004519">
    <property type="term" value="F:endonuclease activity"/>
    <property type="evidence" value="ECO:0007669"/>
    <property type="project" value="UniProtKB-KW"/>
</dbReference>
<evidence type="ECO:0000256" key="1">
    <source>
        <dbReference type="SAM" id="Phobius"/>
    </source>
</evidence>
<dbReference type="OrthoDB" id="2340043at2"/>
<evidence type="ECO:0000259" key="2">
    <source>
        <dbReference type="Pfam" id="PF03372"/>
    </source>
</evidence>
<dbReference type="InterPro" id="IPR036691">
    <property type="entry name" value="Endo/exonu/phosph_ase_sf"/>
</dbReference>
<dbReference type="Pfam" id="PF03372">
    <property type="entry name" value="Exo_endo_phos"/>
    <property type="match status" value="1"/>
</dbReference>
<gene>
    <name evidence="3" type="ORF">FNH06_16345</name>
</gene>